<feature type="region of interest" description="Disordered" evidence="1">
    <location>
        <begin position="1"/>
        <end position="82"/>
    </location>
</feature>
<gene>
    <name evidence="2" type="ORF">SAMN05444398_11264</name>
</gene>
<dbReference type="AlphaFoldDB" id="A0A1M7HB84"/>
<evidence type="ECO:0000313" key="2">
    <source>
        <dbReference type="EMBL" id="SHM25646.1"/>
    </source>
</evidence>
<protein>
    <submittedName>
        <fullName evidence="2">Uncharacterized protein</fullName>
    </submittedName>
</protein>
<evidence type="ECO:0000256" key="1">
    <source>
        <dbReference type="SAM" id="MobiDB-lite"/>
    </source>
</evidence>
<accession>A0A1M7HB84</accession>
<dbReference type="STRING" id="337701.SAMN05444398_11264"/>
<name>A0A1M7HB84_9RHOB</name>
<proteinExistence type="predicted"/>
<dbReference type="Proteomes" id="UP000183974">
    <property type="component" value="Unassembled WGS sequence"/>
</dbReference>
<organism evidence="2 3">
    <name type="scientific">Roseovarius pacificus</name>
    <dbReference type="NCBI Taxonomy" id="337701"/>
    <lineage>
        <taxon>Bacteria</taxon>
        <taxon>Pseudomonadati</taxon>
        <taxon>Pseudomonadota</taxon>
        <taxon>Alphaproteobacteria</taxon>
        <taxon>Rhodobacterales</taxon>
        <taxon>Roseobacteraceae</taxon>
        <taxon>Roseovarius</taxon>
    </lineage>
</organism>
<dbReference type="EMBL" id="FRBR01000012">
    <property type="protein sequence ID" value="SHM25646.1"/>
    <property type="molecule type" value="Genomic_DNA"/>
</dbReference>
<sequence>MDKVVRLSDQDVAEDAPTLDVARAPDPEETAGGGFLARLLNRSEGSASLSDDTTADDGATATRGETQAASLDDGATAPDRARSRRGGFFGLLSSGASKPDVSAAGAASDIPPGTVLPYGRVARICGLSLGQMGKVIASYPERRPVHTLYDSDPGNTAPHTFYLSGFGDGCARQFTASLAVFGTVEMHEQLRYGLPAEVQPYSDTDKAYEKVKSRVCGVPQRKPCGTRIRRLEKDTVFLSIYERFGGNADWTNLLLHGGDVIAQDRKGG</sequence>
<feature type="compositionally biased region" description="Low complexity" evidence="1">
    <location>
        <begin position="45"/>
        <end position="62"/>
    </location>
</feature>
<keyword evidence="3" id="KW-1185">Reference proteome</keyword>
<evidence type="ECO:0000313" key="3">
    <source>
        <dbReference type="Proteomes" id="UP000183974"/>
    </source>
</evidence>
<reference evidence="2 3" key="1">
    <citation type="submission" date="2016-11" db="EMBL/GenBank/DDBJ databases">
        <authorList>
            <person name="Jaros S."/>
            <person name="Januszkiewicz K."/>
            <person name="Wedrychowicz H."/>
        </authorList>
    </citation>
    <scope>NUCLEOTIDE SEQUENCE [LARGE SCALE GENOMIC DNA]</scope>
    <source>
        <strain evidence="2 3">DSM 29589</strain>
    </source>
</reference>